<reference evidence="1 2" key="1">
    <citation type="submission" date="2020-12" db="EMBL/GenBank/DDBJ databases">
        <title>Concerted genomic and epigenomic changes stabilize Arabidopsis allopolyploids.</title>
        <authorList>
            <person name="Chen Z."/>
        </authorList>
    </citation>
    <scope>NUCLEOTIDE SEQUENCE [LARGE SCALE GENOMIC DNA]</scope>
    <source>
        <strain evidence="1">Allo738</strain>
        <tissue evidence="1">Leaf</tissue>
    </source>
</reference>
<organism evidence="1 2">
    <name type="scientific">Arabidopsis thaliana x Arabidopsis arenosa</name>
    <dbReference type="NCBI Taxonomy" id="1240361"/>
    <lineage>
        <taxon>Eukaryota</taxon>
        <taxon>Viridiplantae</taxon>
        <taxon>Streptophyta</taxon>
        <taxon>Embryophyta</taxon>
        <taxon>Tracheophyta</taxon>
        <taxon>Spermatophyta</taxon>
        <taxon>Magnoliopsida</taxon>
        <taxon>eudicotyledons</taxon>
        <taxon>Gunneridae</taxon>
        <taxon>Pentapetalae</taxon>
        <taxon>rosids</taxon>
        <taxon>malvids</taxon>
        <taxon>Brassicales</taxon>
        <taxon>Brassicaceae</taxon>
        <taxon>Camelineae</taxon>
        <taxon>Arabidopsis</taxon>
    </lineage>
</organism>
<dbReference type="EMBL" id="JAEFBK010000008">
    <property type="protein sequence ID" value="KAG7578425.1"/>
    <property type="molecule type" value="Genomic_DNA"/>
</dbReference>
<evidence type="ECO:0000313" key="1">
    <source>
        <dbReference type="EMBL" id="KAG7578425.1"/>
    </source>
</evidence>
<sequence length="82" mass="9257">MDVSTYSSKNSVDNHVSTREQITLQNTIDCVVYSTSLLVMAIDDTSQLGLELDEEVFRDKEAIEPGDKGVSERWFILLALEF</sequence>
<gene>
    <name evidence="1" type="ORF">ISN45_Aa03g026090</name>
</gene>
<proteinExistence type="predicted"/>
<comment type="caution">
    <text evidence="1">The sequence shown here is derived from an EMBL/GenBank/DDBJ whole genome shotgun (WGS) entry which is preliminary data.</text>
</comment>
<keyword evidence="2" id="KW-1185">Reference proteome</keyword>
<dbReference type="AlphaFoldDB" id="A0A8T2AZB1"/>
<accession>A0A8T2AZB1</accession>
<evidence type="ECO:0000313" key="2">
    <source>
        <dbReference type="Proteomes" id="UP000694240"/>
    </source>
</evidence>
<protein>
    <submittedName>
        <fullName evidence="1">Uncharacterized protein</fullName>
    </submittedName>
</protein>
<name>A0A8T2AZB1_9BRAS</name>
<dbReference type="Proteomes" id="UP000694240">
    <property type="component" value="Chromosome 8"/>
</dbReference>